<evidence type="ECO:0000313" key="2">
    <source>
        <dbReference type="Proteomes" id="UP000053240"/>
    </source>
</evidence>
<proteinExistence type="predicted"/>
<keyword evidence="2" id="KW-1185">Reference proteome</keyword>
<organism evidence="1 2">
    <name type="scientific">Papilio machaon</name>
    <name type="common">Old World swallowtail butterfly</name>
    <dbReference type="NCBI Taxonomy" id="76193"/>
    <lineage>
        <taxon>Eukaryota</taxon>
        <taxon>Metazoa</taxon>
        <taxon>Ecdysozoa</taxon>
        <taxon>Arthropoda</taxon>
        <taxon>Hexapoda</taxon>
        <taxon>Insecta</taxon>
        <taxon>Pterygota</taxon>
        <taxon>Neoptera</taxon>
        <taxon>Endopterygota</taxon>
        <taxon>Lepidoptera</taxon>
        <taxon>Glossata</taxon>
        <taxon>Ditrysia</taxon>
        <taxon>Papilionoidea</taxon>
        <taxon>Papilionidae</taxon>
        <taxon>Papilioninae</taxon>
        <taxon>Papilio</taxon>
    </lineage>
</organism>
<dbReference type="AlphaFoldDB" id="A0A194RHJ4"/>
<accession>A0A194RHJ4</accession>
<dbReference type="Proteomes" id="UP000053240">
    <property type="component" value="Unassembled WGS sequence"/>
</dbReference>
<gene>
    <name evidence="1" type="ORF">RR48_08789</name>
</gene>
<dbReference type="EMBL" id="KQ460154">
    <property type="protein sequence ID" value="KPJ17298.1"/>
    <property type="molecule type" value="Genomic_DNA"/>
</dbReference>
<protein>
    <submittedName>
        <fullName evidence="1">Uncharacterized protein</fullName>
    </submittedName>
</protein>
<name>A0A194RHJ4_PAPMA</name>
<evidence type="ECO:0000313" key="1">
    <source>
        <dbReference type="EMBL" id="KPJ17298.1"/>
    </source>
</evidence>
<sequence>MAAVTSRCDLFGRGSPHASGMWSRESTERRQPVYFFARSYLHTSRANVVTRCCHTAPHRAALSVVVGVGVLVRSGVPVCERPPAATRARFRERLTGRTGFVFMDGV</sequence>
<dbReference type="InParanoid" id="A0A194RHJ4"/>
<reference evidence="1 2" key="1">
    <citation type="journal article" date="2015" name="Nat. Commun.">
        <title>Outbred genome sequencing and CRISPR/Cas9 gene editing in butterflies.</title>
        <authorList>
            <person name="Li X."/>
            <person name="Fan D."/>
            <person name="Zhang W."/>
            <person name="Liu G."/>
            <person name="Zhang L."/>
            <person name="Zhao L."/>
            <person name="Fang X."/>
            <person name="Chen L."/>
            <person name="Dong Y."/>
            <person name="Chen Y."/>
            <person name="Ding Y."/>
            <person name="Zhao R."/>
            <person name="Feng M."/>
            <person name="Zhu Y."/>
            <person name="Feng Y."/>
            <person name="Jiang X."/>
            <person name="Zhu D."/>
            <person name="Xiang H."/>
            <person name="Feng X."/>
            <person name="Li S."/>
            <person name="Wang J."/>
            <person name="Zhang G."/>
            <person name="Kronforst M.R."/>
            <person name="Wang W."/>
        </authorList>
    </citation>
    <scope>NUCLEOTIDE SEQUENCE [LARGE SCALE GENOMIC DNA]</scope>
    <source>
        <strain evidence="1">Ya'a_city_454_Pm</strain>
        <tissue evidence="1">Whole body</tissue>
    </source>
</reference>